<evidence type="ECO:0000313" key="17">
    <source>
        <dbReference type="EMBL" id="SHF24976.1"/>
    </source>
</evidence>
<accession>A0A1M5A4U2</accession>
<dbReference type="Pfam" id="PF03170">
    <property type="entry name" value="BcsB"/>
    <property type="match status" value="1"/>
</dbReference>
<dbReference type="GO" id="GO:0005886">
    <property type="term" value="C:plasma membrane"/>
    <property type="evidence" value="ECO:0007669"/>
    <property type="project" value="UniProtKB-SubCell"/>
</dbReference>
<evidence type="ECO:0000256" key="11">
    <source>
        <dbReference type="ARBA" id="ARBA00022916"/>
    </source>
</evidence>
<evidence type="ECO:0000256" key="6">
    <source>
        <dbReference type="ARBA" id="ARBA00021844"/>
    </source>
</evidence>
<feature type="transmembrane region" description="Helical" evidence="15">
    <location>
        <begin position="716"/>
        <end position="736"/>
    </location>
</feature>
<keyword evidence="8" id="KW-0997">Cell inner membrane</keyword>
<gene>
    <name evidence="17" type="ORF">SAMN02745206_01626</name>
</gene>
<comment type="subcellular location">
    <subcellularLocation>
        <location evidence="2">Cell inner membrane</location>
        <topology evidence="2">Single-pass membrane protein</topology>
    </subcellularLocation>
</comment>
<dbReference type="GO" id="GO:0030244">
    <property type="term" value="P:cellulose biosynthetic process"/>
    <property type="evidence" value="ECO:0007669"/>
    <property type="project" value="UniProtKB-KW"/>
</dbReference>
<comment type="function">
    <text evidence="1">Binds the cellulose synthase activator, bis-(3'-5') cyclic diguanylic acid (c-di-GMP).</text>
</comment>
<keyword evidence="9" id="KW-0973">c-di-GMP</keyword>
<keyword evidence="16" id="KW-0732">Signal</keyword>
<dbReference type="Proteomes" id="UP000184076">
    <property type="component" value="Unassembled WGS sequence"/>
</dbReference>
<dbReference type="PANTHER" id="PTHR39083">
    <property type="entry name" value="CYCLIC DI-GMP-BINDING PROTEIN"/>
    <property type="match status" value="1"/>
</dbReference>
<evidence type="ECO:0000256" key="7">
    <source>
        <dbReference type="ARBA" id="ARBA00022475"/>
    </source>
</evidence>
<feature type="signal peptide" evidence="16">
    <location>
        <begin position="1"/>
        <end position="23"/>
    </location>
</feature>
<dbReference type="GO" id="GO:0006011">
    <property type="term" value="P:UDP-alpha-D-glucose metabolic process"/>
    <property type="evidence" value="ECO:0007669"/>
    <property type="project" value="InterPro"/>
</dbReference>
<reference evidence="18" key="1">
    <citation type="submission" date="2016-11" db="EMBL/GenBank/DDBJ databases">
        <authorList>
            <person name="Varghese N."/>
            <person name="Submissions S."/>
        </authorList>
    </citation>
    <scope>NUCLEOTIDE SEQUENCE [LARGE SCALE GENOMIC DNA]</scope>
    <source>
        <strain evidence="18">DSM 9756</strain>
    </source>
</reference>
<comment type="subunit">
    <text evidence="5">Tightly associated with the cellulose synthase catalytic subunit.</text>
</comment>
<comment type="similarity">
    <text evidence="4">Belongs to the AcsB/BcsB family.</text>
</comment>
<evidence type="ECO:0000313" key="18">
    <source>
        <dbReference type="Proteomes" id="UP000184076"/>
    </source>
</evidence>
<dbReference type="PRINTS" id="PR01440">
    <property type="entry name" value="CELLSNTHASEB"/>
</dbReference>
<evidence type="ECO:0000256" key="9">
    <source>
        <dbReference type="ARBA" id="ARBA00022636"/>
    </source>
</evidence>
<organism evidence="17 18">
    <name type="scientific">Desulfacinum infernum DSM 9756</name>
    <dbReference type="NCBI Taxonomy" id="1121391"/>
    <lineage>
        <taxon>Bacteria</taxon>
        <taxon>Pseudomonadati</taxon>
        <taxon>Thermodesulfobacteriota</taxon>
        <taxon>Syntrophobacteria</taxon>
        <taxon>Syntrophobacterales</taxon>
        <taxon>Syntrophobacteraceae</taxon>
        <taxon>Desulfacinum</taxon>
    </lineage>
</organism>
<comment type="pathway">
    <text evidence="3">Glycan metabolism; bacterial cellulose biosynthesis.</text>
</comment>
<evidence type="ECO:0000256" key="15">
    <source>
        <dbReference type="SAM" id="Phobius"/>
    </source>
</evidence>
<evidence type="ECO:0000256" key="4">
    <source>
        <dbReference type="ARBA" id="ARBA00010714"/>
    </source>
</evidence>
<dbReference type="AlphaFoldDB" id="A0A1M5A4U2"/>
<dbReference type="PANTHER" id="PTHR39083:SF1">
    <property type="entry name" value="CYCLIC DI-GMP-BINDING PROTEIN"/>
    <property type="match status" value="1"/>
</dbReference>
<evidence type="ECO:0000256" key="5">
    <source>
        <dbReference type="ARBA" id="ARBA00011437"/>
    </source>
</evidence>
<dbReference type="UniPathway" id="UPA00694"/>
<dbReference type="InterPro" id="IPR018513">
    <property type="entry name" value="Cell_synthase_bac"/>
</dbReference>
<keyword evidence="10 15" id="KW-0812">Transmembrane</keyword>
<protein>
    <recommendedName>
        <fullName evidence="6">Cyclic di-GMP-binding protein</fullName>
    </recommendedName>
    <alternativeName>
        <fullName evidence="14">Cellulose synthase regulatory subunit</fullName>
    </alternativeName>
</protein>
<dbReference type="STRING" id="1121391.SAMN02745206_01626"/>
<evidence type="ECO:0000256" key="3">
    <source>
        <dbReference type="ARBA" id="ARBA00005186"/>
    </source>
</evidence>
<evidence type="ECO:0000256" key="14">
    <source>
        <dbReference type="ARBA" id="ARBA00033444"/>
    </source>
</evidence>
<keyword evidence="18" id="KW-1185">Reference proteome</keyword>
<feature type="chain" id="PRO_5039885533" description="Cyclic di-GMP-binding protein" evidence="16">
    <location>
        <begin position="24"/>
        <end position="752"/>
    </location>
</feature>
<name>A0A1M5A4U2_9BACT</name>
<evidence type="ECO:0000256" key="10">
    <source>
        <dbReference type="ARBA" id="ARBA00022692"/>
    </source>
</evidence>
<keyword evidence="13 15" id="KW-0472">Membrane</keyword>
<dbReference type="EMBL" id="FQVB01000013">
    <property type="protein sequence ID" value="SHF24976.1"/>
    <property type="molecule type" value="Genomic_DNA"/>
</dbReference>
<dbReference type="Gene3D" id="2.60.120.260">
    <property type="entry name" value="Galactose-binding domain-like"/>
    <property type="match status" value="2"/>
</dbReference>
<evidence type="ECO:0000256" key="12">
    <source>
        <dbReference type="ARBA" id="ARBA00022989"/>
    </source>
</evidence>
<keyword evidence="12 15" id="KW-1133">Transmembrane helix</keyword>
<evidence type="ECO:0000256" key="8">
    <source>
        <dbReference type="ARBA" id="ARBA00022519"/>
    </source>
</evidence>
<evidence type="ECO:0000256" key="16">
    <source>
        <dbReference type="SAM" id="SignalP"/>
    </source>
</evidence>
<sequence length="752" mass="82728">MTGAARVLLAVVVWQLLALTAWAASEVEPVRLRVPLPQLVPVSVHKLQGAYSGFDVSLPVPERWDVREAVLTFPYVNSTALLRENSRLVVELNGHPLAQVVLDPLSPEGRVSVRLPARLLTPGYNELSFKVSQHYALECEDPTAPELWTTLKLDEAVLDWTVSLKPVPLRLSALPTVVFDPANPRPEKVHIAVASPSAKDAERAVMAASAAALRFSYRPVEFSVSDRLEPGRDNVLVGTPDFLPRILGDAAPKPDGAYLEVRHMPGLDGSEDDARGGVDPTHALILVSGPDEAAVEKALRALAFLSFPFPDTASTIVQEVRLPQVGPYEARGMLRLDRTYTFQDLGFSSVTFRGYRPAPSVLRFRLPSDILIKPHKYAALSLHVAYSAGMREDSVLTLFLNGKFFSSIPLSEKAGASYEGYSISFPTYLLRPGDNELAFHAVLTPLITGQCAQVQTQHLLLTVFDDSTLHVPGISHWAELPDLGLFFKDGFPFARIPDGREAALYLPQADFAALEAAVNLVGLMSQKTGYPPVGLRVRDALPKEPSVNVIAVGSLDALPGDLLQSAPYHLVQPVRASYPVASPPRSESPEGEGWINRWLRRALGRFSRPQESPVVRFARADQTGGLSPDRAALMEYRLPGTSDRTLLVLTAHDAKTVARAARSLWDFETQGACRGDLALFDWEGPRTRVQSLRVSQTYRVGSLTPLTRLDFFVYTYPWAFALSVLAALALVSYLVYRLLRRYRRRRLGESEA</sequence>
<evidence type="ECO:0000256" key="2">
    <source>
        <dbReference type="ARBA" id="ARBA00004377"/>
    </source>
</evidence>
<evidence type="ECO:0000256" key="1">
    <source>
        <dbReference type="ARBA" id="ARBA00002057"/>
    </source>
</evidence>
<proteinExistence type="inferred from homology"/>
<dbReference type="InterPro" id="IPR003920">
    <property type="entry name" value="Cell_synth_B"/>
</dbReference>
<keyword evidence="11" id="KW-0135">Cellulose biosynthesis</keyword>
<evidence type="ECO:0000256" key="13">
    <source>
        <dbReference type="ARBA" id="ARBA00023136"/>
    </source>
</evidence>
<keyword evidence="7" id="KW-1003">Cell membrane</keyword>